<proteinExistence type="predicted"/>
<feature type="domain" description="TNase-like" evidence="1">
    <location>
        <begin position="53"/>
        <end position="175"/>
    </location>
</feature>
<dbReference type="InterPro" id="IPR035437">
    <property type="entry name" value="SNase_OB-fold_sf"/>
</dbReference>
<dbReference type="Proteomes" id="UP000294664">
    <property type="component" value="Unassembled WGS sequence"/>
</dbReference>
<organism evidence="2 3">
    <name type="scientific">Aquabacter spiritensis</name>
    <dbReference type="NCBI Taxonomy" id="933073"/>
    <lineage>
        <taxon>Bacteria</taxon>
        <taxon>Pseudomonadati</taxon>
        <taxon>Pseudomonadota</taxon>
        <taxon>Alphaproteobacteria</taxon>
        <taxon>Hyphomicrobiales</taxon>
        <taxon>Xanthobacteraceae</taxon>
        <taxon>Aquabacter</taxon>
    </lineage>
</organism>
<accession>A0A4R3LQF5</accession>
<dbReference type="Gene3D" id="2.40.50.90">
    <property type="match status" value="1"/>
</dbReference>
<dbReference type="GO" id="GO:0004519">
    <property type="term" value="F:endonuclease activity"/>
    <property type="evidence" value="ECO:0007669"/>
    <property type="project" value="UniProtKB-KW"/>
</dbReference>
<keyword evidence="2" id="KW-0378">Hydrolase</keyword>
<dbReference type="SUPFAM" id="SSF50199">
    <property type="entry name" value="Staphylococcal nuclease"/>
    <property type="match status" value="1"/>
</dbReference>
<dbReference type="InterPro" id="IPR016071">
    <property type="entry name" value="Staphylococal_nuclease_OB-fold"/>
</dbReference>
<dbReference type="RefSeq" id="WP_165933806.1">
    <property type="nucleotide sequence ID" value="NZ_SMAI01000012.1"/>
</dbReference>
<dbReference type="SMART" id="SM00318">
    <property type="entry name" value="SNc"/>
    <property type="match status" value="1"/>
</dbReference>
<keyword evidence="3" id="KW-1185">Reference proteome</keyword>
<gene>
    <name evidence="2" type="ORF">EDC64_112107</name>
</gene>
<protein>
    <submittedName>
        <fullName evidence="2">Endonuclease YncB(Thermonuclease family)</fullName>
    </submittedName>
</protein>
<evidence type="ECO:0000313" key="3">
    <source>
        <dbReference type="Proteomes" id="UP000294664"/>
    </source>
</evidence>
<evidence type="ECO:0000259" key="1">
    <source>
        <dbReference type="SMART" id="SM00318"/>
    </source>
</evidence>
<reference evidence="2 3" key="1">
    <citation type="submission" date="2019-03" db="EMBL/GenBank/DDBJ databases">
        <title>Genomic Encyclopedia of Type Strains, Phase IV (KMG-IV): sequencing the most valuable type-strain genomes for metagenomic binning, comparative biology and taxonomic classification.</title>
        <authorList>
            <person name="Goeker M."/>
        </authorList>
    </citation>
    <scope>NUCLEOTIDE SEQUENCE [LARGE SCALE GENOMIC DNA]</scope>
    <source>
        <strain evidence="2 3">DSM 9035</strain>
    </source>
</reference>
<name>A0A4R3LQF5_9HYPH</name>
<comment type="caution">
    <text evidence="2">The sequence shown here is derived from an EMBL/GenBank/DDBJ whole genome shotgun (WGS) entry which is preliminary data.</text>
</comment>
<dbReference type="EMBL" id="SMAI01000012">
    <property type="protein sequence ID" value="TCT02672.1"/>
    <property type="molecule type" value="Genomic_DNA"/>
</dbReference>
<evidence type="ECO:0000313" key="2">
    <source>
        <dbReference type="EMBL" id="TCT02672.1"/>
    </source>
</evidence>
<keyword evidence="2" id="KW-0540">Nuclease</keyword>
<keyword evidence="2" id="KW-0255">Endonuclease</keyword>
<sequence length="197" mass="20512">MTLVSRREVCFHAPMSHPAPPSLFAAAVTFCLGVCASISGAMAQGIPVPALSEYLFGRASVIDGATIEISGRSIRLAGITAPPASMMCTEKGKAQTWRCGERAALALHARLGLAPVACFPTGIDVYTRLVARCYVNGMDVAGAQVRAGWAFPLGPGDYAAEAEAAKIADAGFWRFSFKTPWSPTGSRGSSTQGAGRS</sequence>
<dbReference type="AlphaFoldDB" id="A0A4R3LQF5"/>